<dbReference type="GO" id="GO:0046839">
    <property type="term" value="P:phospholipid dephosphorylation"/>
    <property type="evidence" value="ECO:0000318"/>
    <property type="project" value="GO_Central"/>
</dbReference>
<dbReference type="InterPro" id="IPR000073">
    <property type="entry name" value="AB_hydrolase_1"/>
</dbReference>
<dbReference type="InterPro" id="IPR023198">
    <property type="entry name" value="PGP-like_dom2"/>
</dbReference>
<dbReference type="InParanoid" id="B3S706"/>
<dbReference type="Gene3D" id="3.40.50.1820">
    <property type="entry name" value="alpha/beta hydrolase"/>
    <property type="match status" value="1"/>
</dbReference>
<dbReference type="KEGG" id="tad:TRIADDRAFT_30313"/>
<dbReference type="Gene3D" id="1.10.150.240">
    <property type="entry name" value="Putative phosphatase, domain 2"/>
    <property type="match status" value="1"/>
</dbReference>
<dbReference type="GeneID" id="6757299"/>
<proteinExistence type="inferred from homology"/>
<dbReference type="PRINTS" id="PR00412">
    <property type="entry name" value="EPOXHYDRLASE"/>
</dbReference>
<protein>
    <recommendedName>
        <fullName evidence="3">AB hydrolase-1 domain-containing protein</fullName>
    </recommendedName>
</protein>
<evidence type="ECO:0000256" key="2">
    <source>
        <dbReference type="ARBA" id="ARBA00038334"/>
    </source>
</evidence>
<feature type="non-terminal residue" evidence="4">
    <location>
        <position position="1"/>
    </location>
</feature>
<dbReference type="eggNOG" id="KOG3085">
    <property type="taxonomic scope" value="Eukaryota"/>
</dbReference>
<accession>B3S706</accession>
<dbReference type="GO" id="GO:0005777">
    <property type="term" value="C:peroxisome"/>
    <property type="evidence" value="ECO:0000318"/>
    <property type="project" value="GO_Central"/>
</dbReference>
<dbReference type="PRINTS" id="PR00111">
    <property type="entry name" value="ABHYDROLASE"/>
</dbReference>
<dbReference type="GO" id="GO:0042632">
    <property type="term" value="P:cholesterol homeostasis"/>
    <property type="evidence" value="ECO:0000318"/>
    <property type="project" value="GO_Central"/>
</dbReference>
<organism evidence="4 5">
    <name type="scientific">Trichoplax adhaerens</name>
    <name type="common">Trichoplax reptans</name>
    <dbReference type="NCBI Taxonomy" id="10228"/>
    <lineage>
        <taxon>Eukaryota</taxon>
        <taxon>Metazoa</taxon>
        <taxon>Placozoa</taxon>
        <taxon>Uniplacotomia</taxon>
        <taxon>Trichoplacea</taxon>
        <taxon>Trichoplacidae</taxon>
        <taxon>Trichoplax</taxon>
    </lineage>
</organism>
<dbReference type="InterPro" id="IPR036412">
    <property type="entry name" value="HAD-like_sf"/>
</dbReference>
<dbReference type="RefSeq" id="XP_002116001.1">
    <property type="nucleotide sequence ID" value="XM_002115965.1"/>
</dbReference>
<dbReference type="InterPro" id="IPR023214">
    <property type="entry name" value="HAD_sf"/>
</dbReference>
<dbReference type="GO" id="GO:0004301">
    <property type="term" value="F:epoxide hydrolase activity"/>
    <property type="evidence" value="ECO:0007669"/>
    <property type="project" value="UniProtKB-ARBA"/>
</dbReference>
<dbReference type="InterPro" id="IPR029058">
    <property type="entry name" value="AB_hydrolase_fold"/>
</dbReference>
<evidence type="ECO:0000259" key="3">
    <source>
        <dbReference type="Pfam" id="PF00561"/>
    </source>
</evidence>
<name>B3S706_TRIAD</name>
<dbReference type="eggNOG" id="KOG4178">
    <property type="taxonomic scope" value="Eukaryota"/>
</dbReference>
<dbReference type="OrthoDB" id="408373at2759"/>
<dbReference type="Gene3D" id="3.40.50.1000">
    <property type="entry name" value="HAD superfamily/HAD-like"/>
    <property type="match status" value="1"/>
</dbReference>
<dbReference type="CTD" id="6757299"/>
<keyword evidence="5" id="KW-1185">Reference proteome</keyword>
<dbReference type="PhylomeDB" id="B3S706"/>
<dbReference type="PANTHER" id="PTHR43329">
    <property type="entry name" value="EPOXIDE HYDROLASE"/>
    <property type="match status" value="1"/>
</dbReference>
<reference evidence="4 5" key="1">
    <citation type="journal article" date="2008" name="Nature">
        <title>The Trichoplax genome and the nature of placozoans.</title>
        <authorList>
            <person name="Srivastava M."/>
            <person name="Begovic E."/>
            <person name="Chapman J."/>
            <person name="Putnam N.H."/>
            <person name="Hellsten U."/>
            <person name="Kawashima T."/>
            <person name="Kuo A."/>
            <person name="Mitros T."/>
            <person name="Salamov A."/>
            <person name="Carpenter M.L."/>
            <person name="Signorovitch A.Y."/>
            <person name="Moreno M.A."/>
            <person name="Kamm K."/>
            <person name="Grimwood J."/>
            <person name="Schmutz J."/>
            <person name="Shapiro H."/>
            <person name="Grigoriev I.V."/>
            <person name="Buss L.W."/>
            <person name="Schierwater B."/>
            <person name="Dellaporta S.L."/>
            <person name="Rokhsar D.S."/>
        </authorList>
    </citation>
    <scope>NUCLEOTIDE SEQUENCE [LARGE SCALE GENOMIC DNA]</scope>
    <source>
        <strain evidence="4 5">Grell-BS-1999</strain>
    </source>
</reference>
<dbReference type="ESTHER" id="triad-b3s706">
    <property type="family name" value="Epoxide_hydrolase"/>
</dbReference>
<dbReference type="GO" id="GO:0042577">
    <property type="term" value="F:lipid phosphatase activity"/>
    <property type="evidence" value="ECO:0000318"/>
    <property type="project" value="GO_Central"/>
</dbReference>
<comment type="similarity">
    <text evidence="2">Belongs to the AB hydrolase superfamily. Epoxide hydrolase family.</text>
</comment>
<dbReference type="OMA" id="QERICEG"/>
<gene>
    <name evidence="4" type="ORF">TRIADDRAFT_30313</name>
</gene>
<dbReference type="AlphaFoldDB" id="B3S706"/>
<dbReference type="InterPro" id="IPR000639">
    <property type="entry name" value="Epox_hydrolase-like"/>
</dbReference>
<dbReference type="Proteomes" id="UP000009022">
    <property type="component" value="Unassembled WGS sequence"/>
</dbReference>
<dbReference type="EMBL" id="DS985253">
    <property type="protein sequence ID" value="EDV21401.1"/>
    <property type="molecule type" value="Genomic_DNA"/>
</dbReference>
<evidence type="ECO:0000256" key="1">
    <source>
        <dbReference type="ARBA" id="ARBA00022801"/>
    </source>
</evidence>
<evidence type="ECO:0000313" key="5">
    <source>
        <dbReference type="Proteomes" id="UP000009022"/>
    </source>
</evidence>
<feature type="domain" description="AB hydrolase-1" evidence="3">
    <location>
        <begin position="224"/>
        <end position="495"/>
    </location>
</feature>
<dbReference type="HOGENOM" id="CLU_036085_1_1_1"/>
<evidence type="ECO:0000313" key="4">
    <source>
        <dbReference type="EMBL" id="EDV21401.1"/>
    </source>
</evidence>
<dbReference type="SUPFAM" id="SSF56784">
    <property type="entry name" value="HAD-like"/>
    <property type="match status" value="1"/>
</dbReference>
<keyword evidence="1" id="KW-0378">Hydrolase</keyword>
<sequence>RNFILALFMHGSPEKPSSRLINGQITFTEFLPLFEKQLTEASIAQGVQLPERFSINDFFTDCIDCLRPNQLVLDSISNLQEAGYKVCFLGNIGLIEGPTGNKFTRMKINLRFTCDYYFESCQVGMARPDPKFYQHALKEMNVKADEVISVESTEQYCKLATSIGMTGIVAEDQPTVLKKLSELTGINFSKLSRPAACNPDSVTHCYFTTTSGVKIHFVEKGNGPAVILSHGFPEFWYTWRHQIPFLARLGYRVIALDHRGYGESDQPPNIDDYSMKLVNQDIIDLMDNLNIHQAVLIGHDWGSVVVWEAALRFPDRIKAVASLNLGYFPPHPEYDFTQLVQADPQQFDYCLYFFDEGVAEVELEKDVDRTLRYIYSDTTPKVYLLAAIETSSRGLLAGLPDELPKCSFMSDKEFNYCVKNYKKNGFHYPLNWYRNEAINWNNIKSIERYKIYQPALMVTAEYDPILLPELTNGMEEYVPNLTRANLLCGHWTQSECPAELNRVLSKWLPKVSAN</sequence>
<dbReference type="STRING" id="10228.B3S706"/>
<dbReference type="GO" id="GO:0000287">
    <property type="term" value="F:magnesium ion binding"/>
    <property type="evidence" value="ECO:0000318"/>
    <property type="project" value="GO_Central"/>
</dbReference>
<dbReference type="Pfam" id="PF00561">
    <property type="entry name" value="Abhydrolase_1"/>
    <property type="match status" value="1"/>
</dbReference>
<dbReference type="SUPFAM" id="SSF53474">
    <property type="entry name" value="alpha/beta-Hydrolases"/>
    <property type="match status" value="1"/>
</dbReference>